<comment type="caution">
    <text evidence="3">The sequence shown here is derived from an EMBL/GenBank/DDBJ whole genome shotgun (WGS) entry which is preliminary data.</text>
</comment>
<proteinExistence type="predicted"/>
<evidence type="ECO:0000256" key="2">
    <source>
        <dbReference type="SAM" id="MobiDB-lite"/>
    </source>
</evidence>
<evidence type="ECO:0000313" key="3">
    <source>
        <dbReference type="EMBL" id="KAF7294630.1"/>
    </source>
</evidence>
<reference evidence="3" key="1">
    <citation type="submission" date="2020-05" db="EMBL/GenBank/DDBJ databases">
        <title>Mycena genomes resolve the evolution of fungal bioluminescence.</title>
        <authorList>
            <person name="Tsai I.J."/>
        </authorList>
    </citation>
    <scope>NUCLEOTIDE SEQUENCE</scope>
    <source>
        <strain evidence="3">171206Taipei</strain>
    </source>
</reference>
<feature type="region of interest" description="Disordered" evidence="2">
    <location>
        <begin position="121"/>
        <end position="152"/>
    </location>
</feature>
<name>A0A8H6S9F5_9AGAR</name>
<keyword evidence="1" id="KW-0175">Coiled coil</keyword>
<dbReference type="AlphaFoldDB" id="A0A8H6S9F5"/>
<gene>
    <name evidence="3" type="ORF">MIND_00999600</name>
</gene>
<feature type="coiled-coil region" evidence="1">
    <location>
        <begin position="157"/>
        <end position="216"/>
    </location>
</feature>
<protein>
    <submittedName>
        <fullName evidence="3">Mg transporter</fullName>
    </submittedName>
</protein>
<evidence type="ECO:0000256" key="1">
    <source>
        <dbReference type="SAM" id="Coils"/>
    </source>
</evidence>
<feature type="compositionally biased region" description="Polar residues" evidence="2">
    <location>
        <begin position="121"/>
        <end position="140"/>
    </location>
</feature>
<organism evidence="3 4">
    <name type="scientific">Mycena indigotica</name>
    <dbReference type="NCBI Taxonomy" id="2126181"/>
    <lineage>
        <taxon>Eukaryota</taxon>
        <taxon>Fungi</taxon>
        <taxon>Dikarya</taxon>
        <taxon>Basidiomycota</taxon>
        <taxon>Agaricomycotina</taxon>
        <taxon>Agaricomycetes</taxon>
        <taxon>Agaricomycetidae</taxon>
        <taxon>Agaricales</taxon>
        <taxon>Marasmiineae</taxon>
        <taxon>Mycenaceae</taxon>
        <taxon>Mycena</taxon>
    </lineage>
</organism>
<dbReference type="OrthoDB" id="3060688at2759"/>
<keyword evidence="4" id="KW-1185">Reference proteome</keyword>
<evidence type="ECO:0000313" key="4">
    <source>
        <dbReference type="Proteomes" id="UP000636479"/>
    </source>
</evidence>
<sequence length="228" mass="25935">MSAEEPESQKRTSFGRLEEPLRKDSWLSSHHGAGCVSLAIRRLRSPPEETISPLTSKTDNYEMILDYLDSDDPEMIDEVTGQPMRPYVSFVFKFKMLKEHGAVPLSITNSEADTIVIETPGRNSTQEIDSPTPPSLSGSIPSPRKRPPRDHLYDSEVETLLERRKRTKTRMDQVQQENLQRREEIRQLLEGLRQTVKSEETALVRAEQESQDLKVSVRLSATGIYGLV</sequence>
<dbReference type="RefSeq" id="XP_037215993.1">
    <property type="nucleotide sequence ID" value="XM_037366599.1"/>
</dbReference>
<accession>A0A8H6S9F5</accession>
<dbReference type="GeneID" id="59349115"/>
<dbReference type="Proteomes" id="UP000636479">
    <property type="component" value="Unassembled WGS sequence"/>
</dbReference>
<dbReference type="EMBL" id="JACAZF010000009">
    <property type="protein sequence ID" value="KAF7294630.1"/>
    <property type="molecule type" value="Genomic_DNA"/>
</dbReference>